<keyword evidence="1" id="KW-0732">Signal</keyword>
<feature type="signal peptide" evidence="1">
    <location>
        <begin position="1"/>
        <end position="16"/>
    </location>
</feature>
<evidence type="ECO:0000313" key="3">
    <source>
        <dbReference type="Proteomes" id="UP000759103"/>
    </source>
</evidence>
<dbReference type="EMBL" id="JAHXZN010000009">
    <property type="protein sequence ID" value="MBW6532784.1"/>
    <property type="molecule type" value="Genomic_DNA"/>
</dbReference>
<keyword evidence="3" id="KW-1185">Reference proteome</keyword>
<protein>
    <submittedName>
        <fullName evidence="2">Uncharacterized protein</fullName>
    </submittedName>
</protein>
<sequence length="197" mass="21115">MRITIVLSLLVAAVFAATIFLSPGETTDDVTPIRVVRGREERTMAATEQRRAGDLALMPVKNTSHVGVPPLAEGAIKPPAWLEDRSVSTPDVLQERLAGESVDQAWSSDAQARIQNAAADAGLRADSVSSSIACHKTVCIFSVETVDRMGNAQPDEIIFGDQLRSAISSFGLLGGPQMVEPTTTGHRIVSFYLRGDR</sequence>
<dbReference type="Proteomes" id="UP000759103">
    <property type="component" value="Unassembled WGS sequence"/>
</dbReference>
<evidence type="ECO:0000256" key="1">
    <source>
        <dbReference type="SAM" id="SignalP"/>
    </source>
</evidence>
<proteinExistence type="predicted"/>
<name>A0ABS7BT59_9SPHN</name>
<reference evidence="2 3" key="1">
    <citation type="submission" date="2021-07" db="EMBL/GenBank/DDBJ databases">
        <title>Sphingomonas sp.</title>
        <authorList>
            <person name="Feng G."/>
            <person name="Li J."/>
            <person name="Pan M."/>
        </authorList>
    </citation>
    <scope>NUCLEOTIDE SEQUENCE [LARGE SCALE GENOMIC DNA]</scope>
    <source>
        <strain evidence="2 3">RRHST34</strain>
    </source>
</reference>
<organism evidence="2 3">
    <name type="scientific">Sphingomonas citri</name>
    <dbReference type="NCBI Taxonomy" id="2862499"/>
    <lineage>
        <taxon>Bacteria</taxon>
        <taxon>Pseudomonadati</taxon>
        <taxon>Pseudomonadota</taxon>
        <taxon>Alphaproteobacteria</taxon>
        <taxon>Sphingomonadales</taxon>
        <taxon>Sphingomonadaceae</taxon>
        <taxon>Sphingomonas</taxon>
    </lineage>
</organism>
<feature type="chain" id="PRO_5045642587" evidence="1">
    <location>
        <begin position="17"/>
        <end position="197"/>
    </location>
</feature>
<comment type="caution">
    <text evidence="2">The sequence shown here is derived from an EMBL/GenBank/DDBJ whole genome shotgun (WGS) entry which is preliminary data.</text>
</comment>
<gene>
    <name evidence="2" type="ORF">KZ820_18730</name>
</gene>
<accession>A0ABS7BT59</accession>
<dbReference type="RefSeq" id="WP_219750359.1">
    <property type="nucleotide sequence ID" value="NZ_JAHXZN010000009.1"/>
</dbReference>
<evidence type="ECO:0000313" key="2">
    <source>
        <dbReference type="EMBL" id="MBW6532784.1"/>
    </source>
</evidence>